<dbReference type="EMBL" id="FNFM01000001">
    <property type="protein sequence ID" value="SDJ68975.1"/>
    <property type="molecule type" value="Genomic_DNA"/>
</dbReference>
<feature type="domain" description="DUF6542" evidence="7">
    <location>
        <begin position="43"/>
        <end position="163"/>
    </location>
</feature>
<keyword evidence="4 6" id="KW-0472">Membrane</keyword>
<dbReference type="InterPro" id="IPR046672">
    <property type="entry name" value="DUF6542"/>
</dbReference>
<gene>
    <name evidence="8" type="ORF">SAMN04487820_101296</name>
</gene>
<evidence type="ECO:0000256" key="2">
    <source>
        <dbReference type="ARBA" id="ARBA00022692"/>
    </source>
</evidence>
<feature type="transmembrane region" description="Helical" evidence="6">
    <location>
        <begin position="73"/>
        <end position="90"/>
    </location>
</feature>
<feature type="compositionally biased region" description="Low complexity" evidence="5">
    <location>
        <begin position="250"/>
        <end position="267"/>
    </location>
</feature>
<keyword evidence="9" id="KW-1185">Reference proteome</keyword>
<feature type="region of interest" description="Disordered" evidence="5">
    <location>
        <begin position="169"/>
        <end position="368"/>
    </location>
</feature>
<feature type="compositionally biased region" description="Basic and acidic residues" evidence="5">
    <location>
        <begin position="182"/>
        <end position="191"/>
    </location>
</feature>
<feature type="compositionally biased region" description="Low complexity" evidence="5">
    <location>
        <begin position="213"/>
        <end position="223"/>
    </location>
</feature>
<evidence type="ECO:0000256" key="5">
    <source>
        <dbReference type="SAM" id="MobiDB-lite"/>
    </source>
</evidence>
<name>A0A1G8VU50_ACTMZ</name>
<feature type="compositionally biased region" description="Basic and acidic residues" evidence="5">
    <location>
        <begin position="238"/>
        <end position="249"/>
    </location>
</feature>
<sequence length="368" mass="38866">MSLRPRWTVTVTSVTATSERNINSPESRSGQLAQRSAFGTTRGIPWWAAFLLPLVLAAVCAVIDTLIWSGPGVVFTLGCVVGTLLAVMLVQRGSLFGPMVQPPLVVAIVIPSVVWAMGVGFNAGDGLRQVMLSLATPLINSFPAMAASTAVAVLGGLLRIFVLQPMKRRDRDAAGQSAAETARGDRSDGRGSRAGGSARASRSGSAEDDDGASSRGGAATVTADAEDADKRAPRRRSPRSESREQRSEAPESSGRRGAPPGRGSGPRARSERPPERAEGEAPRDSGRRERDGGKPPNGRDEQRSGRGRQRGGEPGESSAPNQDRRPAPPGRGNAKRPPREGDSSDGATQRRGRTEPPGRPRRPRRDEG</sequence>
<evidence type="ECO:0000256" key="4">
    <source>
        <dbReference type="ARBA" id="ARBA00023136"/>
    </source>
</evidence>
<feature type="compositionally biased region" description="Basic and acidic residues" evidence="5">
    <location>
        <begin position="352"/>
        <end position="368"/>
    </location>
</feature>
<evidence type="ECO:0000313" key="9">
    <source>
        <dbReference type="Proteomes" id="UP000199213"/>
    </source>
</evidence>
<feature type="transmembrane region" description="Helical" evidence="6">
    <location>
        <begin position="44"/>
        <end position="67"/>
    </location>
</feature>
<dbReference type="Pfam" id="PF20177">
    <property type="entry name" value="DUF6542"/>
    <property type="match status" value="1"/>
</dbReference>
<keyword evidence="3 6" id="KW-1133">Transmembrane helix</keyword>
<protein>
    <recommendedName>
        <fullName evidence="7">DUF6542 domain-containing protein</fullName>
    </recommendedName>
</protein>
<comment type="subcellular location">
    <subcellularLocation>
        <location evidence="1">Membrane</location>
        <topology evidence="1">Multi-pass membrane protein</topology>
    </subcellularLocation>
</comment>
<dbReference type="Proteomes" id="UP000199213">
    <property type="component" value="Unassembled WGS sequence"/>
</dbReference>
<evidence type="ECO:0000313" key="8">
    <source>
        <dbReference type="EMBL" id="SDJ68975.1"/>
    </source>
</evidence>
<proteinExistence type="predicted"/>
<feature type="transmembrane region" description="Helical" evidence="6">
    <location>
        <begin position="141"/>
        <end position="162"/>
    </location>
</feature>
<evidence type="ECO:0000256" key="1">
    <source>
        <dbReference type="ARBA" id="ARBA00004141"/>
    </source>
</evidence>
<evidence type="ECO:0000256" key="3">
    <source>
        <dbReference type="ARBA" id="ARBA00022989"/>
    </source>
</evidence>
<dbReference type="CDD" id="cd06261">
    <property type="entry name" value="TM_PBP2"/>
    <property type="match status" value="1"/>
</dbReference>
<evidence type="ECO:0000256" key="6">
    <source>
        <dbReference type="SAM" id="Phobius"/>
    </source>
</evidence>
<feature type="compositionally biased region" description="Basic and acidic residues" evidence="5">
    <location>
        <begin position="268"/>
        <end position="304"/>
    </location>
</feature>
<dbReference type="GO" id="GO:0016020">
    <property type="term" value="C:membrane"/>
    <property type="evidence" value="ECO:0007669"/>
    <property type="project" value="UniProtKB-SubCell"/>
</dbReference>
<organism evidence="8 9">
    <name type="scientific">Actinopolyspora mzabensis</name>
    <dbReference type="NCBI Taxonomy" id="995066"/>
    <lineage>
        <taxon>Bacteria</taxon>
        <taxon>Bacillati</taxon>
        <taxon>Actinomycetota</taxon>
        <taxon>Actinomycetes</taxon>
        <taxon>Actinopolysporales</taxon>
        <taxon>Actinopolysporaceae</taxon>
        <taxon>Actinopolyspora</taxon>
    </lineage>
</organism>
<accession>A0A1G8VU50</accession>
<reference evidence="9" key="1">
    <citation type="submission" date="2016-10" db="EMBL/GenBank/DDBJ databases">
        <authorList>
            <person name="Varghese N."/>
            <person name="Submissions S."/>
        </authorList>
    </citation>
    <scope>NUCLEOTIDE SEQUENCE [LARGE SCALE GENOMIC DNA]</scope>
    <source>
        <strain evidence="9">DSM 45460</strain>
    </source>
</reference>
<dbReference type="AlphaFoldDB" id="A0A1G8VU50"/>
<keyword evidence="2 6" id="KW-0812">Transmembrane</keyword>
<feature type="transmembrane region" description="Helical" evidence="6">
    <location>
        <begin position="102"/>
        <end position="121"/>
    </location>
</feature>
<evidence type="ECO:0000259" key="7">
    <source>
        <dbReference type="Pfam" id="PF20177"/>
    </source>
</evidence>
<dbReference type="GO" id="GO:0055085">
    <property type="term" value="P:transmembrane transport"/>
    <property type="evidence" value="ECO:0007669"/>
    <property type="project" value="InterPro"/>
</dbReference>
<feature type="compositionally biased region" description="Low complexity" evidence="5">
    <location>
        <begin position="195"/>
        <end position="204"/>
    </location>
</feature>
<dbReference type="InterPro" id="IPR000515">
    <property type="entry name" value="MetI-like"/>
</dbReference>